<dbReference type="PANTHER" id="PTHR11319">
    <property type="entry name" value="G PROTEIN-COUPLED RECEPTOR-RELATED"/>
    <property type="match status" value="1"/>
</dbReference>
<name>A0A9Q1CR04_HOLLE</name>
<dbReference type="PANTHER" id="PTHR11319:SF35">
    <property type="entry name" value="OUTER MEMBRANE PROTEIN PMPC-RELATED"/>
    <property type="match status" value="1"/>
</dbReference>
<protein>
    <submittedName>
        <fullName evidence="2">Uncharacterized protein</fullName>
    </submittedName>
</protein>
<sequence length="606" mass="69419">MQCPNGTYVRDGKGSSHLDCKDCPDGTNKTLFAGYRACVCLEKYARTDRFGPCQICLEEGINCSGKDYRSLKRGFYWSWNFRGANITNYREFVKNLKSENELIGSNTNYSGEIPQVFPCPRATNCNKSRDDLEVQCSKGYKGWLCSKCEKNYYSVLNYCVPCPETAWLFTELVAISLFCVIACIFLFRMCSVGYDRSDTTPLLLNTIISRGKIVLGFYQVVGEFFVSMHNINWTMALKFIGDFVSFIELNIFRIIVRPKCFNEKLQLNPKIEFMIGVAFPIILMFSSFLLYWIMIVRYKFKRNLTHASESVNVYKKKLKSKLLAIQVVMLFVTYQPICTTIFQMYPRACHTFCLDRQNTICMTLLRSDYDIYCKDLKTYHISAYLATVLYIIGFPVVLFLLLRNKAKGILSHGSPGPLFATDQGTERDLQSHMDDSSSQVASPVWMSFLCENYKPQFWYWEIIELTRKVAQTVLVTLLGWEHKLTVLVTIAISVLYLTLHARYMPMKSTFEQRLQMFSLTAILANVLVAAMDVPEEYGDGMSVAMIILNVLVIIIVAGKQLLLNPYYNIQMINQQVNVSARQIAGVWFVLRALLDFSSVHPNSPSL</sequence>
<gene>
    <name evidence="2" type="ORF">HOLleu_02241</name>
</gene>
<feature type="transmembrane region" description="Helical" evidence="1">
    <location>
        <begin position="514"/>
        <end position="531"/>
    </location>
</feature>
<feature type="transmembrane region" description="Helical" evidence="1">
    <location>
        <begin position="233"/>
        <end position="252"/>
    </location>
</feature>
<reference evidence="2" key="1">
    <citation type="submission" date="2021-10" db="EMBL/GenBank/DDBJ databases">
        <title>Tropical sea cucumber genome reveals ecological adaptation and Cuvierian tubules defense mechanism.</title>
        <authorList>
            <person name="Chen T."/>
        </authorList>
    </citation>
    <scope>NUCLEOTIDE SEQUENCE</scope>
    <source>
        <strain evidence="2">Nanhai2018</strain>
        <tissue evidence="2">Muscle</tissue>
    </source>
</reference>
<feature type="transmembrane region" description="Helical" evidence="1">
    <location>
        <begin position="381"/>
        <end position="402"/>
    </location>
</feature>
<accession>A0A9Q1CR04</accession>
<organism evidence="2 3">
    <name type="scientific">Holothuria leucospilota</name>
    <name type="common">Black long sea cucumber</name>
    <name type="synonym">Mertensiothuria leucospilota</name>
    <dbReference type="NCBI Taxonomy" id="206669"/>
    <lineage>
        <taxon>Eukaryota</taxon>
        <taxon>Metazoa</taxon>
        <taxon>Echinodermata</taxon>
        <taxon>Eleutherozoa</taxon>
        <taxon>Echinozoa</taxon>
        <taxon>Holothuroidea</taxon>
        <taxon>Aspidochirotacea</taxon>
        <taxon>Aspidochirotida</taxon>
        <taxon>Holothuriidae</taxon>
        <taxon>Holothuria</taxon>
    </lineage>
</organism>
<feature type="transmembrane region" description="Helical" evidence="1">
    <location>
        <begin position="166"/>
        <end position="190"/>
    </location>
</feature>
<dbReference type="AlphaFoldDB" id="A0A9Q1CR04"/>
<keyword evidence="1" id="KW-0812">Transmembrane</keyword>
<evidence type="ECO:0000313" key="2">
    <source>
        <dbReference type="EMBL" id="KAJ8049476.1"/>
    </source>
</evidence>
<dbReference type="EMBL" id="JAIZAY010000001">
    <property type="protein sequence ID" value="KAJ8049476.1"/>
    <property type="molecule type" value="Genomic_DNA"/>
</dbReference>
<evidence type="ECO:0000256" key="1">
    <source>
        <dbReference type="SAM" id="Phobius"/>
    </source>
</evidence>
<evidence type="ECO:0000313" key="3">
    <source>
        <dbReference type="Proteomes" id="UP001152320"/>
    </source>
</evidence>
<keyword evidence="1" id="KW-0472">Membrane</keyword>
<feature type="transmembrane region" description="Helical" evidence="1">
    <location>
        <begin position="273"/>
        <end position="294"/>
    </location>
</feature>
<comment type="caution">
    <text evidence="2">The sequence shown here is derived from an EMBL/GenBank/DDBJ whole genome shotgun (WGS) entry which is preliminary data.</text>
</comment>
<feature type="transmembrane region" description="Helical" evidence="1">
    <location>
        <begin position="322"/>
        <end position="342"/>
    </location>
</feature>
<keyword evidence="3" id="KW-1185">Reference proteome</keyword>
<feature type="transmembrane region" description="Helical" evidence="1">
    <location>
        <begin position="543"/>
        <end position="562"/>
    </location>
</feature>
<dbReference type="OrthoDB" id="5950997at2759"/>
<proteinExistence type="predicted"/>
<dbReference type="Proteomes" id="UP001152320">
    <property type="component" value="Chromosome 1"/>
</dbReference>
<keyword evidence="1" id="KW-1133">Transmembrane helix</keyword>